<organism evidence="2 3">
    <name type="scientific">Paramecium tetraurelia</name>
    <dbReference type="NCBI Taxonomy" id="5888"/>
    <lineage>
        <taxon>Eukaryota</taxon>
        <taxon>Sar</taxon>
        <taxon>Alveolata</taxon>
        <taxon>Ciliophora</taxon>
        <taxon>Intramacronucleata</taxon>
        <taxon>Oligohymenophorea</taxon>
        <taxon>Peniculida</taxon>
        <taxon>Parameciidae</taxon>
        <taxon>Paramecium</taxon>
    </lineage>
</organism>
<dbReference type="AlphaFoldDB" id="A0BTC8"/>
<keyword evidence="1" id="KW-0175">Coiled coil</keyword>
<gene>
    <name evidence="2" type="ORF">GSPATT00032027001</name>
</gene>
<keyword evidence="3" id="KW-1185">Reference proteome</keyword>
<dbReference type="InterPro" id="IPR029071">
    <property type="entry name" value="Ubiquitin-like_domsf"/>
</dbReference>
<accession>A0BTC8</accession>
<dbReference type="GeneID" id="5014977"/>
<dbReference type="OrthoDB" id="308994at2759"/>
<feature type="coiled-coil region" evidence="1">
    <location>
        <begin position="9"/>
        <end position="36"/>
    </location>
</feature>
<evidence type="ECO:0000313" key="2">
    <source>
        <dbReference type="EMBL" id="CAK61795.1"/>
    </source>
</evidence>
<dbReference type="Proteomes" id="UP000000600">
    <property type="component" value="Unassembled WGS sequence"/>
</dbReference>
<sequence length="599" mass="70755">MEKIYKVHIDNLDKDIQVEINDNETLEKLVEKIREQNRLPFHNVDVFYENNKLDVKFKINFLNINNSSSINVKLFFYVKVKITNEMQESCEISKINIYDKLTCLNKQIYNEFAISNYHLDLYSGQTLLEPHQSLYQQQILKDCELRCIARPTFLLEYKSEIYTFLTLLNEDFKHINQKVRQKLNLELEFELIYNEQVINNEGDNYYNYSIPQNQKLELKILDSVILIVSSVETQSFKVSKCVQIKELITYLKQLYAIAEEVSLTKGNQELLPEQTVQELKLKDYEILKLEQIIMQDLYLINNLNPKQQFKKKINAPINLQFLQGLPQFKEKRIYFYNSSHKQLTNQDEIKLEPKITIYYKEISQSQIFSWLQIGFLNKQTKVKTIKKVAQNDLIDTYVQELVGGQQTQLWLGDQQISKGHTFEGIGAQNNDCIIFEIIKKSVLVLYRETNHIIEVQDNWTFEELRQNLLRLFQGSTNSYCLIHRDAQPELSQNILAIYKEGDVIQFTDQKPSLIINQSRINDNNLIPITLYIVDKQDEITLKVKCNTTVQNIINKFKNLYQINASTNLILKLNQNRLQETFEIDSTHRNTKFFIEQINN</sequence>
<name>A0BTC8_PARTE</name>
<dbReference type="HOGENOM" id="CLU_455965_0_0_1"/>
<dbReference type="EMBL" id="CT868016">
    <property type="protein sequence ID" value="CAK61795.1"/>
    <property type="molecule type" value="Genomic_DNA"/>
</dbReference>
<dbReference type="InParanoid" id="A0BTC8"/>
<proteinExistence type="predicted"/>
<evidence type="ECO:0008006" key="4">
    <source>
        <dbReference type="Google" id="ProtNLM"/>
    </source>
</evidence>
<dbReference type="OMA" id="EVQDNWT"/>
<dbReference type="SUPFAM" id="SSF54236">
    <property type="entry name" value="Ubiquitin-like"/>
    <property type="match status" value="1"/>
</dbReference>
<dbReference type="KEGG" id="ptm:GSPATT00032027001"/>
<evidence type="ECO:0000313" key="3">
    <source>
        <dbReference type="Proteomes" id="UP000000600"/>
    </source>
</evidence>
<evidence type="ECO:0000256" key="1">
    <source>
        <dbReference type="SAM" id="Coils"/>
    </source>
</evidence>
<reference evidence="2 3" key="1">
    <citation type="journal article" date="2006" name="Nature">
        <title>Global trends of whole-genome duplications revealed by the ciliate Paramecium tetraurelia.</title>
        <authorList>
            <consortium name="Genoscope"/>
            <person name="Aury J.-M."/>
            <person name="Jaillon O."/>
            <person name="Duret L."/>
            <person name="Noel B."/>
            <person name="Jubin C."/>
            <person name="Porcel B.M."/>
            <person name="Segurens B."/>
            <person name="Daubin V."/>
            <person name="Anthouard V."/>
            <person name="Aiach N."/>
            <person name="Arnaiz O."/>
            <person name="Billaut A."/>
            <person name="Beisson J."/>
            <person name="Blanc I."/>
            <person name="Bouhouche K."/>
            <person name="Camara F."/>
            <person name="Duharcourt S."/>
            <person name="Guigo R."/>
            <person name="Gogendeau D."/>
            <person name="Katinka M."/>
            <person name="Keller A.-M."/>
            <person name="Kissmehl R."/>
            <person name="Klotz C."/>
            <person name="Koll F."/>
            <person name="Le Moue A."/>
            <person name="Lepere C."/>
            <person name="Malinsky S."/>
            <person name="Nowacki M."/>
            <person name="Nowak J.K."/>
            <person name="Plattner H."/>
            <person name="Poulain J."/>
            <person name="Ruiz F."/>
            <person name="Serrano V."/>
            <person name="Zagulski M."/>
            <person name="Dessen P."/>
            <person name="Betermier M."/>
            <person name="Weissenbach J."/>
            <person name="Scarpelli C."/>
            <person name="Schachter V."/>
            <person name="Sperling L."/>
            <person name="Meyer E."/>
            <person name="Cohen J."/>
            <person name="Wincker P."/>
        </authorList>
    </citation>
    <scope>NUCLEOTIDE SEQUENCE [LARGE SCALE GENOMIC DNA]</scope>
    <source>
        <strain evidence="2 3">Stock d4-2</strain>
    </source>
</reference>
<protein>
    <recommendedName>
        <fullName evidence="4">Ubiquitin-like domain-containing protein</fullName>
    </recommendedName>
</protein>
<dbReference type="RefSeq" id="XP_001429193.1">
    <property type="nucleotide sequence ID" value="XM_001429156.1"/>
</dbReference>